<dbReference type="SUPFAM" id="SSF82171">
    <property type="entry name" value="DPP6 N-terminal domain-like"/>
    <property type="match status" value="1"/>
</dbReference>
<keyword evidence="2" id="KW-1185">Reference proteome</keyword>
<dbReference type="Proteomes" id="UP000256305">
    <property type="component" value="Unassembled WGS sequence"/>
</dbReference>
<evidence type="ECO:0000313" key="1">
    <source>
        <dbReference type="EMBL" id="REJ10375.1"/>
    </source>
</evidence>
<gene>
    <name evidence="1" type="ORF">DYE48_02490</name>
</gene>
<dbReference type="AlphaFoldDB" id="A0A3E0JBR1"/>
<organism evidence="1 2">
    <name type="scientific">Halobacillus trueperi</name>
    <dbReference type="NCBI Taxonomy" id="156205"/>
    <lineage>
        <taxon>Bacteria</taxon>
        <taxon>Bacillati</taxon>
        <taxon>Bacillota</taxon>
        <taxon>Bacilli</taxon>
        <taxon>Bacillales</taxon>
        <taxon>Bacillaceae</taxon>
        <taxon>Halobacillus</taxon>
    </lineage>
</organism>
<dbReference type="EMBL" id="QUAE01000002">
    <property type="protein sequence ID" value="REJ10375.1"/>
    <property type="molecule type" value="Genomic_DNA"/>
</dbReference>
<evidence type="ECO:0008006" key="3">
    <source>
        <dbReference type="Google" id="ProtNLM"/>
    </source>
</evidence>
<accession>A0A3E0JBR1</accession>
<dbReference type="RefSeq" id="WP_115822277.1">
    <property type="nucleotide sequence ID" value="NZ_QUAE01000002.1"/>
</dbReference>
<evidence type="ECO:0000313" key="2">
    <source>
        <dbReference type="Proteomes" id="UP000256305"/>
    </source>
</evidence>
<comment type="caution">
    <text evidence="1">The sequence shown here is derived from an EMBL/GenBank/DDBJ whole genome shotgun (WGS) entry which is preliminary data.</text>
</comment>
<reference evidence="1 2" key="1">
    <citation type="submission" date="2018-08" db="EMBL/GenBank/DDBJ databases">
        <title>Genome sequence of Halobacillus trueperi KCTC 3686.</title>
        <authorList>
            <person name="Cho K.H."/>
            <person name="Kwak M.-J."/>
            <person name="Kim B.-Y."/>
            <person name="Chun J."/>
        </authorList>
    </citation>
    <scope>NUCLEOTIDE SEQUENCE [LARGE SCALE GENOMIC DNA]</scope>
    <source>
        <strain evidence="1 2">KCTC 3686</strain>
    </source>
</reference>
<name>A0A3E0JBR1_9BACI</name>
<protein>
    <recommendedName>
        <fullName evidence="3">DUF5050 domain-containing protein</fullName>
    </recommendedName>
</protein>
<sequence>MKKYLLIAIIIIIAFITLANIRIPILSETFKTNEQSNLFIRSTGLDYTTSYYLYNIATNEKDIVFQKKMTSHPTSAFHPKNETFFYTDTDSNGLNQLFQFDMKSNKSRQLTNINGSIDFLKLSTTQSKIYMRINLYDNQNFHIGTYDINNGSINIWNKNEKDKSIKHFDLNTESGSLILLSYSAKENEKKIEEANKEGEELKPLNYEISIVNKDKGIKRKIKSLKKHIHDISISNDSQAALISYYEVFGQSNSKSVIAEIDLETGKTKPLIKEGKKLTSFKHPQYAGNLDGIYFIAKRKDQEIKTDDKGGKFKPSNLYLYDLETKDISEVLRVSNATINNFSVVDSYN</sequence>
<proteinExistence type="predicted"/>